<proteinExistence type="predicted"/>
<organism evidence="2 3">
    <name type="scientific">Streptomyces antimycoticus</name>
    <dbReference type="NCBI Taxonomy" id="68175"/>
    <lineage>
        <taxon>Bacteria</taxon>
        <taxon>Bacillati</taxon>
        <taxon>Actinomycetota</taxon>
        <taxon>Actinomycetes</taxon>
        <taxon>Kitasatosporales</taxon>
        <taxon>Streptomycetaceae</taxon>
        <taxon>Streptomyces</taxon>
        <taxon>Streptomyces violaceusniger group</taxon>
    </lineage>
</organism>
<keyword evidence="3" id="KW-1185">Reference proteome</keyword>
<evidence type="ECO:0000313" key="2">
    <source>
        <dbReference type="EMBL" id="GDY46779.1"/>
    </source>
</evidence>
<name>A0A4D4KL28_9ACTN</name>
<evidence type="ECO:0000256" key="1">
    <source>
        <dbReference type="SAM" id="MobiDB-lite"/>
    </source>
</evidence>
<sequence length="164" mass="17865">MRLVGPDQIGLDLQADEGVEPLRQDVAEPVPPAGLVGLAREGEEALDLLGVGDAVRPQQLLDVRELQADLGLLHPADRGMRDVQGAPGLFERQPGLLPKVLEPFSEHDSQDGRGSARPRIRHYRPPPSTFTTQQSGMGSAFRTACACDSVIYRLNLAIRERDRA</sequence>
<dbReference type="EMBL" id="BJHV01000001">
    <property type="protein sequence ID" value="GDY46779.1"/>
    <property type="molecule type" value="Genomic_DNA"/>
</dbReference>
<dbReference type="AlphaFoldDB" id="A0A4D4KL28"/>
<gene>
    <name evidence="2" type="ORF">SANT12839_076610</name>
</gene>
<evidence type="ECO:0000313" key="3">
    <source>
        <dbReference type="Proteomes" id="UP000299290"/>
    </source>
</evidence>
<accession>A0A4D4KL28</accession>
<feature type="region of interest" description="Disordered" evidence="1">
    <location>
        <begin position="103"/>
        <end position="135"/>
    </location>
</feature>
<reference evidence="2 3" key="1">
    <citation type="journal article" date="2020" name="Int. J. Syst. Evol. Microbiol.">
        <title>Reclassification of Streptomyces castelarensis and Streptomyces sporoclivatus as later heterotypic synonyms of Streptomyces antimycoticus.</title>
        <authorList>
            <person name="Komaki H."/>
            <person name="Tamura T."/>
        </authorList>
    </citation>
    <scope>NUCLEOTIDE SEQUENCE [LARGE SCALE GENOMIC DNA]</scope>
    <source>
        <strain evidence="2 3">NBRC 12839</strain>
    </source>
</reference>
<protein>
    <submittedName>
        <fullName evidence="2">Uncharacterized protein</fullName>
    </submittedName>
</protein>
<dbReference type="Proteomes" id="UP000299290">
    <property type="component" value="Unassembled WGS sequence"/>
</dbReference>
<comment type="caution">
    <text evidence="2">The sequence shown here is derived from an EMBL/GenBank/DDBJ whole genome shotgun (WGS) entry which is preliminary data.</text>
</comment>